<accession>A0A5S4FY48</accession>
<feature type="domain" description="N-acetyltransferase" evidence="1">
    <location>
        <begin position="16"/>
        <end position="161"/>
    </location>
</feature>
<protein>
    <submittedName>
        <fullName evidence="2">GNAT family N-acetyltransferase</fullName>
    </submittedName>
</protein>
<dbReference type="Proteomes" id="UP000309128">
    <property type="component" value="Unassembled WGS sequence"/>
</dbReference>
<gene>
    <name evidence="2" type="ORF">ETD86_00475</name>
</gene>
<keyword evidence="3" id="KW-1185">Reference proteome</keyword>
<organism evidence="2 3">
    <name type="scientific">Nonomuraea turkmeniaca</name>
    <dbReference type="NCBI Taxonomy" id="103838"/>
    <lineage>
        <taxon>Bacteria</taxon>
        <taxon>Bacillati</taxon>
        <taxon>Actinomycetota</taxon>
        <taxon>Actinomycetes</taxon>
        <taxon>Streptosporangiales</taxon>
        <taxon>Streptosporangiaceae</taxon>
        <taxon>Nonomuraea</taxon>
    </lineage>
</organism>
<dbReference type="PANTHER" id="PTHR43441:SF10">
    <property type="entry name" value="ACETYLTRANSFERASE"/>
    <property type="match status" value="1"/>
</dbReference>
<evidence type="ECO:0000313" key="3">
    <source>
        <dbReference type="Proteomes" id="UP000309128"/>
    </source>
</evidence>
<dbReference type="Pfam" id="PF13302">
    <property type="entry name" value="Acetyltransf_3"/>
    <property type="match status" value="1"/>
</dbReference>
<sequence length="207" mass="22925">MTVILSANPTASASALRLRPWRAEDATALVTAHRDPLLRRWLTTSLVSEAEARRWIDEQNQGWADGVRFSFAILECGSDKNEVGDPVGHVVVKASVDPTSASAEVGYWTSATVRGRGIAPRALDVVSRWVLGSQRLMPLARLDLLHAVDNHASCRVAEKCRYALRSVLPAQPPAFPTEGHLHVRTRRNRLLRPESKQGQARYPSIHQ</sequence>
<dbReference type="EMBL" id="VCKY01000001">
    <property type="protein sequence ID" value="TMR25636.1"/>
    <property type="molecule type" value="Genomic_DNA"/>
</dbReference>
<comment type="caution">
    <text evidence="2">The sequence shown here is derived from an EMBL/GenBank/DDBJ whole genome shotgun (WGS) entry which is preliminary data.</text>
</comment>
<dbReference type="OrthoDB" id="2061990at2"/>
<dbReference type="InterPro" id="IPR000182">
    <property type="entry name" value="GNAT_dom"/>
</dbReference>
<evidence type="ECO:0000313" key="2">
    <source>
        <dbReference type="EMBL" id="TMR25636.1"/>
    </source>
</evidence>
<evidence type="ECO:0000259" key="1">
    <source>
        <dbReference type="Pfam" id="PF13302"/>
    </source>
</evidence>
<dbReference type="PANTHER" id="PTHR43441">
    <property type="entry name" value="RIBOSOMAL-PROTEIN-SERINE ACETYLTRANSFERASE"/>
    <property type="match status" value="1"/>
</dbReference>
<dbReference type="GO" id="GO:1990189">
    <property type="term" value="F:protein N-terminal-serine acetyltransferase activity"/>
    <property type="evidence" value="ECO:0007669"/>
    <property type="project" value="TreeGrafter"/>
</dbReference>
<dbReference type="Gene3D" id="3.40.630.30">
    <property type="match status" value="1"/>
</dbReference>
<dbReference type="RefSeq" id="WP_138664045.1">
    <property type="nucleotide sequence ID" value="NZ_VCKY01000001.1"/>
</dbReference>
<name>A0A5S4FY48_9ACTN</name>
<reference evidence="2 3" key="1">
    <citation type="submission" date="2019-05" db="EMBL/GenBank/DDBJ databases">
        <title>Draft genome sequence of Nonomuraea turkmeniaca DSM 43926.</title>
        <authorList>
            <person name="Saricaoglu S."/>
            <person name="Isik K."/>
        </authorList>
    </citation>
    <scope>NUCLEOTIDE SEQUENCE [LARGE SCALE GENOMIC DNA]</scope>
    <source>
        <strain evidence="2 3">DSM 43926</strain>
    </source>
</reference>
<proteinExistence type="predicted"/>
<dbReference type="SUPFAM" id="SSF55729">
    <property type="entry name" value="Acyl-CoA N-acyltransferases (Nat)"/>
    <property type="match status" value="1"/>
</dbReference>
<keyword evidence="2" id="KW-0808">Transferase</keyword>
<dbReference type="GO" id="GO:0005737">
    <property type="term" value="C:cytoplasm"/>
    <property type="evidence" value="ECO:0007669"/>
    <property type="project" value="TreeGrafter"/>
</dbReference>
<dbReference type="InterPro" id="IPR051908">
    <property type="entry name" value="Ribosomal_N-acetyltransferase"/>
</dbReference>
<dbReference type="AlphaFoldDB" id="A0A5S4FY48"/>
<dbReference type="GO" id="GO:0008999">
    <property type="term" value="F:protein-N-terminal-alanine acetyltransferase activity"/>
    <property type="evidence" value="ECO:0007669"/>
    <property type="project" value="TreeGrafter"/>
</dbReference>
<dbReference type="InterPro" id="IPR016181">
    <property type="entry name" value="Acyl_CoA_acyltransferase"/>
</dbReference>